<sequence>MKDILSLALSAYTDPHCNGKQVIVHLFEWKWTDIANECERYLGKTGFCGVQVSPANEHVIVTQPNRPWWERYQPVSYKVHSRSGTEAEFKDMVLRCKNVGVRIYVDVVVNHMAGLGRKGVGTGGSSFNSDNYDFPGVPFRREHFNDRNKCPSHDGNVNNYGDPNNVRNCFLVGLTDLNQNEEYVRDKIAGYFDHMIDLGVAGFRVDAAKHMWPNDLKAIQERVKNLPEGGRPFFYHEVIDQNDGAIQVNEYYDLGYVTEFRYCQKIAQGVHNFGDLHGVYDPGWGMSDPNHAFVFVDNHDNQRGHGGGGNLITHKQPHDYRLAVAFTLAFNYGFTRVMSSYFFQNPDQGPPSNGDGSTKDVPINADGSCGNGWVCEHRWKSIGNMAAFRNAVVETGVLNWKEDNNKVSFSRGDIGFFAMSKNGQMDEVLQTGLPQGQYCDLISECQKTVTVGDDGRARIVINNNEDPVLALLIGTPSRSNSSVSGSVDNQGGSVLGKGTSPSSLAPSHGPPPESFARTVILIHAITHPGHNLFIRGGIDHIHRKGCRSSVNSNPCVIPIHSRDVGSGKYYEGYNAWKTGDNYLDWYGAESGQSSYYGQIPRGTPAVKTTNQVGQEGYSNMNKYGDDYWLIDIDMDCSKTMSGWFEFKAVINFNWERDMFGTQTCDQGPFPSNNHWARSLSAYTDPHCNGKQVIVHLFEWKWTDIANECERFLGKKGFCGVQVSPANEHVMVTQPNRPWWERYQPVSYKVHSRSGTEAEFKDMVLRCKNVGVRIYVDVVVNHMAGLGRKGVGTGGSSFNSDNYDFPGVPFRREHFNDRNKCPSHDGNVNNYGDPNNVRNCFLVGLTDLNQNEEYVRDKIAGYFDHMIDLGVAGFRVDAAKHMWPNDMKAIQERVKNLPEGGRPFFYHEVIDQNDGAIKVNEYYDLGYVTEFRYCQKIAQGVHNFGDLHGVYDPGWGMSDPNHAFVFVDNHDNQRGHGGGGNLITHKQPHDYRLAVAFTLAYNYGFTRVMSSYFFQNSDQGPPSNGDGSPKDVPINSDGSCGNGWVCEHRWKSIGNMAAFRNAVAGTGVQNWRDVNNQVSFSRGNKGFFAMSKNGHMDETLQTGLPAGQYCDLISECQKKVTVGSDGRAHIVINSNEDPVLAIIVGGLSGSISSISGGIGSHGESGSGSQGTPFNTPSPSFGPPPKSFARTVILMHAITQPGQNLFIRGGIDHSHRKGCSQDVNSNPCAIPIHSRDVGTGKHYEGYNTWKTGDNYLDWYGAEPGQSSYHGQVPMGTPAVWTTNQVGRDGYTDLNSYGDHYWLVDVDMDCSKTMNGWFEFKAVINTNWEKDQSGGQTCGQGPYNSNNHWARCGMKNVFSFNSFECEITTIS</sequence>
<evidence type="ECO:0000256" key="9">
    <source>
        <dbReference type="ARBA" id="ARBA00023214"/>
    </source>
</evidence>
<keyword evidence="9" id="KW-0868">Chloride</keyword>
<dbReference type="SUPFAM" id="SSF51011">
    <property type="entry name" value="Glycosyl hydrolase domain"/>
    <property type="match status" value="2"/>
</dbReference>
<evidence type="ECO:0000256" key="4">
    <source>
        <dbReference type="ARBA" id="ARBA00008061"/>
    </source>
</evidence>
<evidence type="ECO:0000313" key="17">
    <source>
        <dbReference type="Proteomes" id="UP001186944"/>
    </source>
</evidence>
<keyword evidence="10" id="KW-0119">Carbohydrate metabolism</keyword>
<proteinExistence type="inferred from homology"/>
<accession>A0AA88YDL4</accession>
<dbReference type="EC" id="3.2.1.1" evidence="5"/>
<dbReference type="PRINTS" id="PR00110">
    <property type="entry name" value="ALPHAAMYLASE"/>
</dbReference>
<dbReference type="InterPro" id="IPR006047">
    <property type="entry name" value="GH13_cat_dom"/>
</dbReference>
<dbReference type="GO" id="GO:0005975">
    <property type="term" value="P:carbohydrate metabolic process"/>
    <property type="evidence" value="ECO:0007669"/>
    <property type="project" value="InterPro"/>
</dbReference>
<dbReference type="InterPro" id="IPR017853">
    <property type="entry name" value="GH"/>
</dbReference>
<dbReference type="GO" id="GO:0046872">
    <property type="term" value="F:metal ion binding"/>
    <property type="evidence" value="ECO:0007669"/>
    <property type="project" value="UniProtKB-KW"/>
</dbReference>
<evidence type="ECO:0000313" key="16">
    <source>
        <dbReference type="EMBL" id="KAK3099826.1"/>
    </source>
</evidence>
<evidence type="ECO:0000256" key="3">
    <source>
        <dbReference type="ARBA" id="ARBA00001923"/>
    </source>
</evidence>
<dbReference type="InterPro" id="IPR013780">
    <property type="entry name" value="Glyco_hydro_b"/>
</dbReference>
<evidence type="ECO:0000259" key="14">
    <source>
        <dbReference type="SMART" id="SM00632"/>
    </source>
</evidence>
<comment type="cofactor">
    <cofactor evidence="2">
        <name>Ca(2+)</name>
        <dbReference type="ChEBI" id="CHEBI:29108"/>
    </cofactor>
</comment>
<dbReference type="CDD" id="cd11317">
    <property type="entry name" value="AmyAc_bac_euk_AmyA"/>
    <property type="match status" value="2"/>
</dbReference>
<keyword evidence="17" id="KW-1185">Reference proteome</keyword>
<evidence type="ECO:0000256" key="10">
    <source>
        <dbReference type="ARBA" id="ARBA00023277"/>
    </source>
</evidence>
<evidence type="ECO:0000256" key="6">
    <source>
        <dbReference type="ARBA" id="ARBA00022723"/>
    </source>
</evidence>
<dbReference type="InterPro" id="IPR006046">
    <property type="entry name" value="Alpha_amylase"/>
</dbReference>
<dbReference type="Gene3D" id="3.20.20.80">
    <property type="entry name" value="Glycosidases"/>
    <property type="match status" value="2"/>
</dbReference>
<evidence type="ECO:0000256" key="8">
    <source>
        <dbReference type="ARBA" id="ARBA00022837"/>
    </source>
</evidence>
<comment type="catalytic activity">
    <reaction evidence="1">
        <text>Endohydrolysis of (1-&gt;4)-alpha-D-glucosidic linkages in polysaccharides containing three or more (1-&gt;4)-alpha-linked D-glucose units.</text>
        <dbReference type="EC" id="3.2.1.1"/>
    </reaction>
</comment>
<dbReference type="SMART" id="SM00632">
    <property type="entry name" value="Aamy_C"/>
    <property type="match status" value="2"/>
</dbReference>
<feature type="compositionally biased region" description="Gly residues" evidence="13">
    <location>
        <begin position="1156"/>
        <end position="1167"/>
    </location>
</feature>
<dbReference type="GO" id="GO:0004556">
    <property type="term" value="F:alpha-amylase activity"/>
    <property type="evidence" value="ECO:0007669"/>
    <property type="project" value="UniProtKB-EC"/>
</dbReference>
<dbReference type="Gene3D" id="2.60.40.1180">
    <property type="entry name" value="Golgi alpha-mannosidase II"/>
    <property type="match status" value="2"/>
</dbReference>
<keyword evidence="7" id="KW-0378">Hydrolase</keyword>
<reference evidence="16" key="1">
    <citation type="submission" date="2019-08" db="EMBL/GenBank/DDBJ databases">
        <title>The improved chromosome-level genome for the pearl oyster Pinctada fucata martensii using PacBio sequencing and Hi-C.</title>
        <authorList>
            <person name="Zheng Z."/>
        </authorList>
    </citation>
    <scope>NUCLEOTIDE SEQUENCE</scope>
    <source>
        <strain evidence="16">ZZ-2019</strain>
        <tissue evidence="16">Adductor muscle</tissue>
    </source>
</reference>
<evidence type="ECO:0000256" key="13">
    <source>
        <dbReference type="SAM" id="MobiDB-lite"/>
    </source>
</evidence>
<comment type="cofactor">
    <cofactor evidence="3">
        <name>chloride</name>
        <dbReference type="ChEBI" id="CHEBI:17996"/>
    </cofactor>
</comment>
<evidence type="ECO:0000256" key="7">
    <source>
        <dbReference type="ARBA" id="ARBA00022801"/>
    </source>
</evidence>
<feature type="domain" description="Alpha-amylase C-terminal" evidence="14">
    <location>
        <begin position="1067"/>
        <end position="1146"/>
    </location>
</feature>
<feature type="domain" description="Alpha-amylase C-terminal" evidence="14">
    <location>
        <begin position="397"/>
        <end position="476"/>
    </location>
</feature>
<dbReference type="InterPro" id="IPR031319">
    <property type="entry name" value="A-amylase_C"/>
</dbReference>
<feature type="region of interest" description="Disordered" evidence="13">
    <location>
        <begin position="477"/>
        <end position="511"/>
    </location>
</feature>
<comment type="similarity">
    <text evidence="4 12">Belongs to the glycosyl hydrolase 13 family.</text>
</comment>
<dbReference type="Pfam" id="PF00128">
    <property type="entry name" value="Alpha-amylase"/>
    <property type="match status" value="2"/>
</dbReference>
<evidence type="ECO:0000256" key="11">
    <source>
        <dbReference type="ARBA" id="ARBA00023295"/>
    </source>
</evidence>
<organism evidence="16 17">
    <name type="scientific">Pinctada imbricata</name>
    <name type="common">Atlantic pearl-oyster</name>
    <name type="synonym">Pinctada martensii</name>
    <dbReference type="NCBI Taxonomy" id="66713"/>
    <lineage>
        <taxon>Eukaryota</taxon>
        <taxon>Metazoa</taxon>
        <taxon>Spiralia</taxon>
        <taxon>Lophotrochozoa</taxon>
        <taxon>Mollusca</taxon>
        <taxon>Bivalvia</taxon>
        <taxon>Autobranchia</taxon>
        <taxon>Pteriomorphia</taxon>
        <taxon>Pterioida</taxon>
        <taxon>Pterioidea</taxon>
        <taxon>Pteriidae</taxon>
        <taxon>Pinctada</taxon>
    </lineage>
</organism>
<dbReference type="EMBL" id="VSWD01000006">
    <property type="protein sequence ID" value="KAK3099826.1"/>
    <property type="molecule type" value="Genomic_DNA"/>
</dbReference>
<feature type="domain" description="Glycosyl hydrolase family 13 catalytic" evidence="15">
    <location>
        <begin position="21"/>
        <end position="389"/>
    </location>
</feature>
<dbReference type="SUPFAM" id="SSF51445">
    <property type="entry name" value="(Trans)glycosidases"/>
    <property type="match status" value="2"/>
</dbReference>
<evidence type="ECO:0000256" key="1">
    <source>
        <dbReference type="ARBA" id="ARBA00000548"/>
    </source>
</evidence>
<name>A0AA88YDL4_PINIB</name>
<feature type="domain" description="Glycosyl hydrolase family 13 catalytic" evidence="15">
    <location>
        <begin position="691"/>
        <end position="1059"/>
    </location>
</feature>
<feature type="region of interest" description="Disordered" evidence="13">
    <location>
        <begin position="1156"/>
        <end position="1184"/>
    </location>
</feature>
<gene>
    <name evidence="16" type="ORF">FSP39_010394</name>
</gene>
<dbReference type="PANTHER" id="PTHR43447">
    <property type="entry name" value="ALPHA-AMYLASE"/>
    <property type="match status" value="1"/>
</dbReference>
<evidence type="ECO:0000256" key="12">
    <source>
        <dbReference type="RuleBase" id="RU003615"/>
    </source>
</evidence>
<keyword evidence="8" id="KW-0106">Calcium</keyword>
<feature type="compositionally biased region" description="Low complexity" evidence="13">
    <location>
        <begin position="477"/>
        <end position="492"/>
    </location>
</feature>
<keyword evidence="6" id="KW-0479">Metal-binding</keyword>
<keyword evidence="11" id="KW-0326">Glycosidase</keyword>
<evidence type="ECO:0000256" key="5">
    <source>
        <dbReference type="ARBA" id="ARBA00012595"/>
    </source>
</evidence>
<comment type="caution">
    <text evidence="16">The sequence shown here is derived from an EMBL/GenBank/DDBJ whole genome shotgun (WGS) entry which is preliminary data.</text>
</comment>
<dbReference type="Proteomes" id="UP001186944">
    <property type="component" value="Unassembled WGS sequence"/>
</dbReference>
<evidence type="ECO:0000259" key="15">
    <source>
        <dbReference type="SMART" id="SM00642"/>
    </source>
</evidence>
<dbReference type="SMART" id="SM00642">
    <property type="entry name" value="Aamy"/>
    <property type="match status" value="2"/>
</dbReference>
<evidence type="ECO:0000256" key="2">
    <source>
        <dbReference type="ARBA" id="ARBA00001913"/>
    </source>
</evidence>
<protein>
    <recommendedName>
        <fullName evidence="5">alpha-amylase</fullName>
        <ecNumber evidence="5">3.2.1.1</ecNumber>
    </recommendedName>
</protein>